<dbReference type="Proteomes" id="UP000823485">
    <property type="component" value="Unassembled WGS sequence"/>
</dbReference>
<keyword evidence="1" id="KW-0812">Transmembrane</keyword>
<sequence>MNIHLTLAEKQFLHEVMTELKQYQIHSKDRRNIRLQLLEHIQESREHGQDSIQDFGEPTTFVKDFLEVNGIDLHSKMKQIQKFKSRPGLLWVTGLFAFILAYLCSQLILSMFLTEAFNPQKTYNSFDYHIFYRISEHSWWNVLLMMISISASLLVSALVVFSMRKIKGYR</sequence>
<evidence type="ECO:0000313" key="2">
    <source>
        <dbReference type="EMBL" id="MBM7717527.1"/>
    </source>
</evidence>
<gene>
    <name evidence="2" type="ORF">JOC94_004556</name>
</gene>
<reference evidence="2 3" key="1">
    <citation type="submission" date="2021-01" db="EMBL/GenBank/DDBJ databases">
        <title>Genomic Encyclopedia of Type Strains, Phase IV (KMG-IV): sequencing the most valuable type-strain genomes for metagenomic binning, comparative biology and taxonomic classification.</title>
        <authorList>
            <person name="Goeker M."/>
        </authorList>
    </citation>
    <scope>NUCLEOTIDE SEQUENCE [LARGE SCALE GENOMIC DNA]</scope>
    <source>
        <strain evidence="2 3">DSM 105453</strain>
    </source>
</reference>
<dbReference type="RefSeq" id="WP_077113492.1">
    <property type="nucleotide sequence ID" value="NZ_JAFBFH010000052.1"/>
</dbReference>
<keyword evidence="1" id="KW-0472">Membrane</keyword>
<name>A0ABS2RD06_9BACI</name>
<feature type="transmembrane region" description="Helical" evidence="1">
    <location>
        <begin position="88"/>
        <end position="113"/>
    </location>
</feature>
<evidence type="ECO:0000256" key="1">
    <source>
        <dbReference type="SAM" id="Phobius"/>
    </source>
</evidence>
<comment type="caution">
    <text evidence="2">The sequence shown here is derived from an EMBL/GenBank/DDBJ whole genome shotgun (WGS) entry which is preliminary data.</text>
</comment>
<keyword evidence="1" id="KW-1133">Transmembrane helix</keyword>
<feature type="transmembrane region" description="Helical" evidence="1">
    <location>
        <begin position="139"/>
        <end position="161"/>
    </location>
</feature>
<organism evidence="2 3">
    <name type="scientific">Siminovitchia thermophila</name>
    <dbReference type="NCBI Taxonomy" id="1245522"/>
    <lineage>
        <taxon>Bacteria</taxon>
        <taxon>Bacillati</taxon>
        <taxon>Bacillota</taxon>
        <taxon>Bacilli</taxon>
        <taxon>Bacillales</taxon>
        <taxon>Bacillaceae</taxon>
        <taxon>Siminovitchia</taxon>
    </lineage>
</organism>
<proteinExistence type="predicted"/>
<protein>
    <submittedName>
        <fullName evidence="2">Membrane-anchored protein</fullName>
    </submittedName>
</protein>
<evidence type="ECO:0000313" key="3">
    <source>
        <dbReference type="Proteomes" id="UP000823485"/>
    </source>
</evidence>
<keyword evidence="3" id="KW-1185">Reference proteome</keyword>
<accession>A0ABS2RD06</accession>
<dbReference type="EMBL" id="JAFBFH010000052">
    <property type="protein sequence ID" value="MBM7717527.1"/>
    <property type="molecule type" value="Genomic_DNA"/>
</dbReference>